<protein>
    <submittedName>
        <fullName evidence="1">Uncharacterized protein</fullName>
    </submittedName>
</protein>
<dbReference type="InParanoid" id="A0A7N5KPR0"/>
<proteinExistence type="predicted"/>
<dbReference type="Gene3D" id="3.40.50.10580">
    <property type="entry name" value="ATPase, V1 complex, subunit F"/>
    <property type="match status" value="1"/>
</dbReference>
<dbReference type="GO" id="GO:0016020">
    <property type="term" value="C:membrane"/>
    <property type="evidence" value="ECO:0007669"/>
    <property type="project" value="TreeGrafter"/>
</dbReference>
<dbReference type="PANTHER" id="PTHR13861:SF2">
    <property type="entry name" value="V-TYPE PROTON ATPASE SUBUNIT F"/>
    <property type="match status" value="1"/>
</dbReference>
<name>A0A7N5KPR0_AILME</name>
<evidence type="ECO:0000313" key="1">
    <source>
        <dbReference type="Ensembl" id="ENSAMEP00000043211.1"/>
    </source>
</evidence>
<accession>A0A7N5KPR0</accession>
<reference evidence="1" key="2">
    <citation type="submission" date="2025-08" db="UniProtKB">
        <authorList>
            <consortium name="Ensembl"/>
        </authorList>
    </citation>
    <scope>IDENTIFICATION</scope>
</reference>
<evidence type="ECO:0000313" key="2">
    <source>
        <dbReference type="Proteomes" id="UP000008912"/>
    </source>
</evidence>
<keyword evidence="2" id="KW-1185">Reference proteome</keyword>
<dbReference type="GeneTree" id="ENSGT01030000240197"/>
<dbReference type="Ensembl" id="ENSAMET00000034823.1">
    <property type="protein sequence ID" value="ENSAMEP00000043211.1"/>
    <property type="gene ID" value="ENSAMEG00000028898.1"/>
</dbReference>
<dbReference type="PANTHER" id="PTHR13861">
    <property type="entry name" value="VACUOLAR ATP SYNTHASE SUBUNIT F"/>
    <property type="match status" value="1"/>
</dbReference>
<dbReference type="InterPro" id="IPR036906">
    <property type="entry name" value="ATPase_V1_fsu_sf"/>
</dbReference>
<reference evidence="1 2" key="1">
    <citation type="journal article" date="2010" name="Nature">
        <title>The sequence and de novo assembly of the giant panda genome.</title>
        <authorList>
            <person name="Li R."/>
            <person name="Fan W."/>
            <person name="Tian G."/>
            <person name="Zhu H."/>
            <person name="He L."/>
            <person name="Cai J."/>
            <person name="Huang Q."/>
            <person name="Cai Q."/>
            <person name="Li B."/>
            <person name="Bai Y."/>
            <person name="Zhang Z."/>
            <person name="Zhang Y."/>
            <person name="Wang W."/>
            <person name="Li J."/>
            <person name="Wei F."/>
            <person name="Li H."/>
            <person name="Jian M."/>
            <person name="Li J."/>
            <person name="Zhang Z."/>
            <person name="Nielsen R."/>
            <person name="Li D."/>
            <person name="Gu W."/>
            <person name="Yang Z."/>
            <person name="Xuan Z."/>
            <person name="Ryder O.A."/>
            <person name="Leung F.C."/>
            <person name="Zhou Y."/>
            <person name="Cao J."/>
            <person name="Sun X."/>
            <person name="Fu Y."/>
            <person name="Fang X."/>
            <person name="Guo X."/>
            <person name="Wang B."/>
            <person name="Hou R."/>
            <person name="Shen F."/>
            <person name="Mu B."/>
            <person name="Ni P."/>
            <person name="Lin R."/>
            <person name="Qian W."/>
            <person name="Wang G."/>
            <person name="Yu C."/>
            <person name="Nie W."/>
            <person name="Wang J."/>
            <person name="Wu Z."/>
            <person name="Liang H."/>
            <person name="Min J."/>
            <person name="Wu Q."/>
            <person name="Cheng S."/>
            <person name="Ruan J."/>
            <person name="Wang M."/>
            <person name="Shi Z."/>
            <person name="Wen M."/>
            <person name="Liu B."/>
            <person name="Ren X."/>
            <person name="Zheng H."/>
            <person name="Dong D."/>
            <person name="Cook K."/>
            <person name="Shan G."/>
            <person name="Zhang H."/>
            <person name="Kosiol C."/>
            <person name="Xie X."/>
            <person name="Lu Z."/>
            <person name="Zheng H."/>
            <person name="Li Y."/>
            <person name="Steiner C.C."/>
            <person name="Lam T.T."/>
            <person name="Lin S."/>
            <person name="Zhang Q."/>
            <person name="Li G."/>
            <person name="Tian J."/>
            <person name="Gong T."/>
            <person name="Liu H."/>
            <person name="Zhang D."/>
            <person name="Fang L."/>
            <person name="Ye C."/>
            <person name="Zhang J."/>
            <person name="Hu W."/>
            <person name="Xu A."/>
            <person name="Ren Y."/>
            <person name="Zhang G."/>
            <person name="Bruford M.W."/>
            <person name="Li Q."/>
            <person name="Ma L."/>
            <person name="Guo Y."/>
            <person name="An N."/>
            <person name="Hu Y."/>
            <person name="Zheng Y."/>
            <person name="Shi Y."/>
            <person name="Li Z."/>
            <person name="Liu Q."/>
            <person name="Chen Y."/>
            <person name="Zhao J."/>
            <person name="Qu N."/>
            <person name="Zhao S."/>
            <person name="Tian F."/>
            <person name="Wang X."/>
            <person name="Wang H."/>
            <person name="Xu L."/>
            <person name="Liu X."/>
            <person name="Vinar T."/>
            <person name="Wang Y."/>
            <person name="Lam T.W."/>
            <person name="Yiu S.M."/>
            <person name="Liu S."/>
            <person name="Zhang H."/>
            <person name="Li D."/>
            <person name="Huang Y."/>
            <person name="Wang X."/>
            <person name="Yang G."/>
            <person name="Jiang Z."/>
            <person name="Wang J."/>
            <person name="Qin N."/>
            <person name="Li L."/>
            <person name="Li J."/>
            <person name="Bolund L."/>
            <person name="Kristiansen K."/>
            <person name="Wong G.K."/>
            <person name="Olson M."/>
            <person name="Zhang X."/>
            <person name="Li S."/>
            <person name="Yang H."/>
            <person name="Wang J."/>
            <person name="Wang J."/>
        </authorList>
    </citation>
    <scope>NUCLEOTIDE SEQUENCE [LARGE SCALE GENOMIC DNA]</scope>
</reference>
<sequence length="85" mass="9463">MIEDTFQQFLSWDDSGIVSINPYVAEMVRRMPDTHQGSIHAVLESLSQEHPYDAARTPSCARRGNCLLFTASSLGCYTASLLILK</sequence>
<organism evidence="1 2">
    <name type="scientific">Ailuropoda melanoleuca</name>
    <name type="common">Giant panda</name>
    <dbReference type="NCBI Taxonomy" id="9646"/>
    <lineage>
        <taxon>Eukaryota</taxon>
        <taxon>Metazoa</taxon>
        <taxon>Chordata</taxon>
        <taxon>Craniata</taxon>
        <taxon>Vertebrata</taxon>
        <taxon>Euteleostomi</taxon>
        <taxon>Mammalia</taxon>
        <taxon>Eutheria</taxon>
        <taxon>Laurasiatheria</taxon>
        <taxon>Carnivora</taxon>
        <taxon>Caniformia</taxon>
        <taxon>Ursidae</taxon>
        <taxon>Ailuropoda</taxon>
    </lineage>
</organism>
<reference evidence="1" key="3">
    <citation type="submission" date="2025-09" db="UniProtKB">
        <authorList>
            <consortium name="Ensembl"/>
        </authorList>
    </citation>
    <scope>IDENTIFICATION</scope>
</reference>
<dbReference type="AlphaFoldDB" id="A0A7N5KPR0"/>
<dbReference type="GO" id="GO:0034220">
    <property type="term" value="P:monoatomic ion transmembrane transport"/>
    <property type="evidence" value="ECO:0007669"/>
    <property type="project" value="InterPro"/>
</dbReference>
<dbReference type="Proteomes" id="UP000008912">
    <property type="component" value="Unassembled WGS sequence"/>
</dbReference>